<dbReference type="SUPFAM" id="SSF103025">
    <property type="entry name" value="Folate-binding domain"/>
    <property type="match status" value="1"/>
</dbReference>
<feature type="region of interest" description="Disordered" evidence="1">
    <location>
        <begin position="330"/>
        <end position="364"/>
    </location>
</feature>
<proteinExistence type="predicted"/>
<name>A0ABW4EET6_9RHOB</name>
<dbReference type="InterPro" id="IPR028896">
    <property type="entry name" value="GcvT/YgfZ/DmdA"/>
</dbReference>
<comment type="caution">
    <text evidence="3">The sequence shown here is derived from an EMBL/GenBank/DDBJ whole genome shotgun (WGS) entry which is preliminary data.</text>
</comment>
<evidence type="ECO:0000256" key="1">
    <source>
        <dbReference type="SAM" id="MobiDB-lite"/>
    </source>
</evidence>
<dbReference type="PANTHER" id="PTHR43757:SF2">
    <property type="entry name" value="AMINOMETHYLTRANSFERASE, MITOCHONDRIAL"/>
    <property type="match status" value="1"/>
</dbReference>
<gene>
    <name evidence="3" type="ORF">ACFTOW_04420</name>
</gene>
<evidence type="ECO:0000313" key="3">
    <source>
        <dbReference type="EMBL" id="MFD1508644.1"/>
    </source>
</evidence>
<dbReference type="EMBL" id="JBHUDD010000036">
    <property type="protein sequence ID" value="MFD1508644.1"/>
    <property type="molecule type" value="Genomic_DNA"/>
</dbReference>
<reference evidence="4" key="1">
    <citation type="journal article" date="2019" name="Int. J. Syst. Evol. Microbiol.">
        <title>The Global Catalogue of Microorganisms (GCM) 10K type strain sequencing project: providing services to taxonomists for standard genome sequencing and annotation.</title>
        <authorList>
            <consortium name="The Broad Institute Genomics Platform"/>
            <consortium name="The Broad Institute Genome Sequencing Center for Infectious Disease"/>
            <person name="Wu L."/>
            <person name="Ma J."/>
        </authorList>
    </citation>
    <scope>NUCLEOTIDE SEQUENCE [LARGE SCALE GENOMIC DNA]</scope>
    <source>
        <strain evidence="4">CGMCC 1.12477</strain>
    </source>
</reference>
<dbReference type="Proteomes" id="UP001597186">
    <property type="component" value="Unassembled WGS sequence"/>
</dbReference>
<organism evidence="3 4">
    <name type="scientific">Lacimonas salitolerans</name>
    <dbReference type="NCBI Taxonomy" id="1323750"/>
    <lineage>
        <taxon>Bacteria</taxon>
        <taxon>Pseudomonadati</taxon>
        <taxon>Pseudomonadota</taxon>
        <taxon>Alphaproteobacteria</taxon>
        <taxon>Rhodobacterales</taxon>
        <taxon>Paracoccaceae</taxon>
        <taxon>Lacimonas</taxon>
    </lineage>
</organism>
<dbReference type="Pfam" id="PF01571">
    <property type="entry name" value="GCV_T"/>
    <property type="match status" value="1"/>
</dbReference>
<feature type="domain" description="GCVT N-terminal" evidence="2">
    <location>
        <begin position="17"/>
        <end position="271"/>
    </location>
</feature>
<evidence type="ECO:0000313" key="4">
    <source>
        <dbReference type="Proteomes" id="UP001597186"/>
    </source>
</evidence>
<dbReference type="RefSeq" id="WP_379913477.1">
    <property type="nucleotide sequence ID" value="NZ_JBHUDD010000036.1"/>
</dbReference>
<protein>
    <submittedName>
        <fullName evidence="3">Glycine cleavage system protein T</fullName>
    </submittedName>
</protein>
<accession>A0ABW4EET6</accession>
<evidence type="ECO:0000259" key="2">
    <source>
        <dbReference type="Pfam" id="PF01571"/>
    </source>
</evidence>
<dbReference type="InterPro" id="IPR027266">
    <property type="entry name" value="TrmE/GcvT-like"/>
</dbReference>
<dbReference type="PIRSF" id="PIRSF006487">
    <property type="entry name" value="GcvT"/>
    <property type="match status" value="1"/>
</dbReference>
<dbReference type="InterPro" id="IPR006222">
    <property type="entry name" value="GCVT_N"/>
</dbReference>
<dbReference type="Gene3D" id="3.30.1360.120">
    <property type="entry name" value="Probable tRNA modification gtpase trme, domain 1"/>
    <property type="match status" value="1"/>
</dbReference>
<dbReference type="PANTHER" id="PTHR43757">
    <property type="entry name" value="AMINOMETHYLTRANSFERASE"/>
    <property type="match status" value="1"/>
</dbReference>
<sequence length="399" mass="43343">MPFEIHIGPNNRKSAFFDATVADGVRSFSVYNHMYIPGHFGDPQGEYERLMTGVAMWDVAAERQVALEGPDAARLARYLTPRNLDKLLAGQARYVPICDHDGCLINDPVLLKLAEDRFWLSVADSDLHLWAGAIARERGWNVRVSEPDVSPLAIQGPLAEDVAVALFGAQVRDLKQFRFVETDLAGIPLVLMRSGWSRQGGFELFLTDGTRGTELWQAVRRAGAPFGIGPGAPNDIERLESGLISYGADMRRQVIPANPFEMGFGAMVDLDSGQEFVGRTALLDIRARGVARRRTGVVIAGDPVAASQHPLPLLQDGRAVGVVSEIAHSPPAGAQHRRGAGGVRLGRQRRRVDDRHGRRPATGASVTAAFRLTGALPRVTRPGWPSRAQVLVPPRRAGG</sequence>
<keyword evidence="4" id="KW-1185">Reference proteome</keyword>